<evidence type="ECO:0000256" key="2">
    <source>
        <dbReference type="ARBA" id="ARBA00022490"/>
    </source>
</evidence>
<reference evidence="16 17" key="1">
    <citation type="submission" date="2022-01" db="EMBL/GenBank/DDBJ databases">
        <title>Dethiosulfovibrio faecalis sp. nov., a novel proteolytic, non-sulfur-reducing bacterium isolated from a marine aquaculture solid waste bioreactor.</title>
        <authorList>
            <person name="Grabowski S."/>
            <person name="Apolinario E."/>
            <person name="Schneider N."/>
            <person name="Marshall C.W."/>
            <person name="Sowers K.R."/>
        </authorList>
    </citation>
    <scope>NUCLEOTIDE SEQUENCE [LARGE SCALE GENOMIC DNA]</scope>
    <source>
        <strain evidence="16 17">DSM 12537</strain>
    </source>
</reference>
<dbReference type="Gene3D" id="3.40.1190.10">
    <property type="entry name" value="Mur-like, catalytic domain"/>
    <property type="match status" value="1"/>
</dbReference>
<keyword evidence="9 11" id="KW-0131">Cell cycle</keyword>
<dbReference type="Pfam" id="PF08245">
    <property type="entry name" value="Mur_ligase_M"/>
    <property type="match status" value="1"/>
</dbReference>
<keyword evidence="11" id="KW-0460">Magnesium</keyword>
<feature type="domain" description="Mur ligase central" evidence="15">
    <location>
        <begin position="115"/>
        <end position="317"/>
    </location>
</feature>
<evidence type="ECO:0000256" key="10">
    <source>
        <dbReference type="ARBA" id="ARBA00023316"/>
    </source>
</evidence>
<sequence length="499" mass="54343">MKKINELIEDLKSSGMVSAIVGQLSDEIVRSIEFDSRKVTSGSLFCCVPGVHNDGHKFAVAAVKSGATALLCEHIPDEVEKDVPIILTPDARSALGAIASSFHDHPSESLSMIGVTGTNGKSTTTYMIRSIMRGRGKVGLLGTITYDDGNKEIEADRTTPEGSEIQSFLSEMVRSCCNGCIMETSSHGLVQGRLSGCLFDVAVFTNLTPEHLDFHGDMERYFEAKKSLFTRYMKPDCKKIFNLDDPYGKRLLRECAGSDVVTYSSKSSSATVTGSDIALDVGGVLFDLTIEGRTNRVRLPLIGGYNVSNALAAAAACYSMGFSYDEIQHGLENMPQVPGRMERYIFEKKGCAIVDYAHTPDALSNLLSAAREICKGRLIGVFGLGGERFRGNRWAMGEIAAQKADHLVLTMDNPRGEDPLSIVGDILEGVRKVEGNSYDVVIDRKDAIYKALDMSKEGDLVVISGKGPEKYILIKGKKTPYSDSESVRSWGKDRGIPWK</sequence>
<keyword evidence="7 11" id="KW-0133">Cell shape</keyword>
<accession>A0ABS9ELS1</accession>
<evidence type="ECO:0000256" key="12">
    <source>
        <dbReference type="RuleBase" id="RU004135"/>
    </source>
</evidence>
<feature type="binding site" evidence="11">
    <location>
        <position position="388"/>
    </location>
    <ligand>
        <name>meso-2,6-diaminopimelate</name>
        <dbReference type="ChEBI" id="CHEBI:57791"/>
    </ligand>
</feature>
<dbReference type="RefSeq" id="WP_236098902.1">
    <property type="nucleotide sequence ID" value="NZ_JAKGUD010000003.1"/>
</dbReference>
<dbReference type="SUPFAM" id="SSF53244">
    <property type="entry name" value="MurD-like peptide ligases, peptide-binding domain"/>
    <property type="match status" value="1"/>
</dbReference>
<dbReference type="Gene3D" id="3.40.1390.10">
    <property type="entry name" value="MurE/MurF, N-terminal domain"/>
    <property type="match status" value="1"/>
</dbReference>
<dbReference type="InterPro" id="IPR035911">
    <property type="entry name" value="MurE/MurF_N"/>
</dbReference>
<comment type="function">
    <text evidence="11">Catalyzes the addition of meso-diaminopimelic acid to the nucleotide precursor UDP-N-acetylmuramoyl-L-alanyl-D-glutamate (UMAG) in the biosynthesis of bacterial cell-wall peptidoglycan.</text>
</comment>
<evidence type="ECO:0000256" key="8">
    <source>
        <dbReference type="ARBA" id="ARBA00022984"/>
    </source>
</evidence>
<feature type="binding site" evidence="11">
    <location>
        <position position="191"/>
    </location>
    <ligand>
        <name>UDP-N-acetyl-alpha-D-muramoyl-L-alanyl-D-glutamate</name>
        <dbReference type="ChEBI" id="CHEBI:83900"/>
    </ligand>
</feature>
<feature type="domain" description="Mur ligase N-terminal catalytic" evidence="13">
    <location>
        <begin position="30"/>
        <end position="103"/>
    </location>
</feature>
<dbReference type="InterPro" id="IPR004101">
    <property type="entry name" value="Mur_ligase_C"/>
</dbReference>
<protein>
    <recommendedName>
        <fullName evidence="11">UDP-N-acetylmuramoyl-L-alanyl-D-glutamate--2,6-diaminopimelate ligase</fullName>
        <ecNumber evidence="11">6.3.2.13</ecNumber>
    </recommendedName>
    <alternativeName>
        <fullName evidence="11">Meso-A2pm-adding enzyme</fullName>
    </alternativeName>
    <alternativeName>
        <fullName evidence="11">Meso-diaminopimelate-adding enzyme</fullName>
    </alternativeName>
    <alternativeName>
        <fullName evidence="11">UDP-MurNAc-L-Ala-D-Glu:meso-diaminopimelate ligase</fullName>
    </alternativeName>
    <alternativeName>
        <fullName evidence="11">UDP-MurNAc-tripeptide synthetase</fullName>
    </alternativeName>
    <alternativeName>
        <fullName evidence="11">UDP-N-acetylmuramyl-tripeptide synthetase</fullName>
    </alternativeName>
</protein>
<feature type="binding site" evidence="11">
    <location>
        <begin position="158"/>
        <end position="159"/>
    </location>
    <ligand>
        <name>UDP-N-acetyl-alpha-D-muramoyl-L-alanyl-D-glutamate</name>
        <dbReference type="ChEBI" id="CHEBI:83900"/>
    </ligand>
</feature>
<dbReference type="Gene3D" id="3.90.190.20">
    <property type="entry name" value="Mur ligase, C-terminal domain"/>
    <property type="match status" value="1"/>
</dbReference>
<feature type="binding site" evidence="11">
    <location>
        <position position="465"/>
    </location>
    <ligand>
        <name>meso-2,6-diaminopimelate</name>
        <dbReference type="ChEBI" id="CHEBI:57791"/>
    </ligand>
</feature>
<dbReference type="PROSITE" id="PS01011">
    <property type="entry name" value="FOLYLPOLYGLU_SYNT_1"/>
    <property type="match status" value="1"/>
</dbReference>
<comment type="cofactor">
    <cofactor evidence="11">
        <name>Mg(2+)</name>
        <dbReference type="ChEBI" id="CHEBI:18420"/>
    </cofactor>
</comment>
<dbReference type="InterPro" id="IPR018109">
    <property type="entry name" value="Folylpolyglutamate_synth_CS"/>
</dbReference>
<dbReference type="SUPFAM" id="SSF53623">
    <property type="entry name" value="MurD-like peptide ligases, catalytic domain"/>
    <property type="match status" value="1"/>
</dbReference>
<evidence type="ECO:0000313" key="17">
    <source>
        <dbReference type="Proteomes" id="UP001200430"/>
    </source>
</evidence>
<evidence type="ECO:0000256" key="4">
    <source>
        <dbReference type="ARBA" id="ARBA00022618"/>
    </source>
</evidence>
<keyword evidence="17" id="KW-1185">Reference proteome</keyword>
<dbReference type="InterPro" id="IPR005761">
    <property type="entry name" value="UDP-N-AcMur-Glu-dNH2Pim_ligase"/>
</dbReference>
<feature type="binding site" evidence="11">
    <location>
        <begin position="117"/>
        <end position="123"/>
    </location>
    <ligand>
        <name>ATP</name>
        <dbReference type="ChEBI" id="CHEBI:30616"/>
    </ligand>
</feature>
<dbReference type="GO" id="GO:0008765">
    <property type="term" value="F:UDP-N-acetylmuramoylalanyl-D-glutamate-2,6-diaminopimelate ligase activity"/>
    <property type="evidence" value="ECO:0007669"/>
    <property type="project" value="UniProtKB-EC"/>
</dbReference>
<organism evidence="16 17">
    <name type="scientific">Dethiosulfovibrio marinus</name>
    <dbReference type="NCBI Taxonomy" id="133532"/>
    <lineage>
        <taxon>Bacteria</taxon>
        <taxon>Thermotogati</taxon>
        <taxon>Synergistota</taxon>
        <taxon>Synergistia</taxon>
        <taxon>Synergistales</taxon>
        <taxon>Dethiosulfovibrionaceae</taxon>
        <taxon>Dethiosulfovibrio</taxon>
    </lineage>
</organism>
<dbReference type="EC" id="6.3.2.13" evidence="11"/>
<gene>
    <name evidence="11" type="primary">murE</name>
    <name evidence="16" type="ORF">L2W38_04935</name>
</gene>
<keyword evidence="10 11" id="KW-0961">Cell wall biogenesis/degradation</keyword>
<comment type="caution">
    <text evidence="16">The sequence shown here is derived from an EMBL/GenBank/DDBJ whole genome shotgun (WGS) entry which is preliminary data.</text>
</comment>
<evidence type="ECO:0000256" key="3">
    <source>
        <dbReference type="ARBA" id="ARBA00022598"/>
    </source>
</evidence>
<evidence type="ECO:0000256" key="6">
    <source>
        <dbReference type="ARBA" id="ARBA00022840"/>
    </source>
</evidence>
<comment type="subcellular location">
    <subcellularLocation>
        <location evidence="11 12">Cytoplasm</location>
    </subcellularLocation>
</comment>
<evidence type="ECO:0000259" key="13">
    <source>
        <dbReference type="Pfam" id="PF01225"/>
    </source>
</evidence>
<dbReference type="Pfam" id="PF01225">
    <property type="entry name" value="Mur_ligase"/>
    <property type="match status" value="1"/>
</dbReference>
<evidence type="ECO:0000259" key="15">
    <source>
        <dbReference type="Pfam" id="PF08245"/>
    </source>
</evidence>
<dbReference type="PANTHER" id="PTHR23135">
    <property type="entry name" value="MUR LIGASE FAMILY MEMBER"/>
    <property type="match status" value="1"/>
</dbReference>
<dbReference type="HAMAP" id="MF_00208">
    <property type="entry name" value="MurE"/>
    <property type="match status" value="1"/>
</dbReference>
<dbReference type="EMBL" id="JAKGUD010000003">
    <property type="protein sequence ID" value="MCF4142154.1"/>
    <property type="molecule type" value="Genomic_DNA"/>
</dbReference>
<dbReference type="InterPro" id="IPR036615">
    <property type="entry name" value="Mur_ligase_C_dom_sf"/>
</dbReference>
<feature type="modified residue" description="N6-carboxylysine" evidence="11">
    <location>
        <position position="225"/>
    </location>
</feature>
<dbReference type="NCBIfam" id="NF001126">
    <property type="entry name" value="PRK00139.1-4"/>
    <property type="match status" value="1"/>
</dbReference>
<feature type="binding site" evidence="11">
    <location>
        <position position="193"/>
    </location>
    <ligand>
        <name>UDP-N-acetyl-alpha-D-muramoyl-L-alanyl-D-glutamate</name>
        <dbReference type="ChEBI" id="CHEBI:83900"/>
    </ligand>
</feature>
<evidence type="ECO:0000256" key="7">
    <source>
        <dbReference type="ARBA" id="ARBA00022960"/>
    </source>
</evidence>
<dbReference type="InterPro" id="IPR013221">
    <property type="entry name" value="Mur_ligase_cen"/>
</dbReference>
<dbReference type="Pfam" id="PF02875">
    <property type="entry name" value="Mur_ligase_C"/>
    <property type="match status" value="1"/>
</dbReference>
<keyword evidence="5 11" id="KW-0547">Nucleotide-binding</keyword>
<dbReference type="InterPro" id="IPR036565">
    <property type="entry name" value="Mur-like_cat_sf"/>
</dbReference>
<feature type="binding site" evidence="11">
    <location>
        <position position="185"/>
    </location>
    <ligand>
        <name>UDP-N-acetyl-alpha-D-muramoyl-L-alanyl-D-glutamate</name>
        <dbReference type="ChEBI" id="CHEBI:83900"/>
    </ligand>
</feature>
<dbReference type="Proteomes" id="UP001200430">
    <property type="component" value="Unassembled WGS sequence"/>
</dbReference>
<evidence type="ECO:0000256" key="5">
    <source>
        <dbReference type="ARBA" id="ARBA00022741"/>
    </source>
</evidence>
<comment type="pathway">
    <text evidence="11 12">Cell wall biogenesis; peptidoglycan biosynthesis.</text>
</comment>
<evidence type="ECO:0000256" key="11">
    <source>
        <dbReference type="HAMAP-Rule" id="MF_00208"/>
    </source>
</evidence>
<dbReference type="PANTHER" id="PTHR23135:SF4">
    <property type="entry name" value="UDP-N-ACETYLMURAMOYL-L-ALANYL-D-GLUTAMATE--2,6-DIAMINOPIMELATE LIGASE MURE HOMOLOG, CHLOROPLASTIC"/>
    <property type="match status" value="1"/>
</dbReference>
<feature type="binding site" evidence="11">
    <location>
        <position position="36"/>
    </location>
    <ligand>
        <name>UDP-N-acetyl-alpha-D-muramoyl-L-alanyl-D-glutamate</name>
        <dbReference type="ChEBI" id="CHEBI:83900"/>
    </ligand>
</feature>
<keyword evidence="6 11" id="KW-0067">ATP-binding</keyword>
<evidence type="ECO:0000313" key="16">
    <source>
        <dbReference type="EMBL" id="MCF4142154.1"/>
    </source>
</evidence>
<keyword evidence="4 11" id="KW-0132">Cell division</keyword>
<feature type="binding site" evidence="11">
    <location>
        <begin position="412"/>
        <end position="415"/>
    </location>
    <ligand>
        <name>meso-2,6-diaminopimelate</name>
        <dbReference type="ChEBI" id="CHEBI:57791"/>
    </ligand>
</feature>
<dbReference type="NCBIfam" id="TIGR01085">
    <property type="entry name" value="murE"/>
    <property type="match status" value="1"/>
</dbReference>
<keyword evidence="3 11" id="KW-0436">Ligase</keyword>
<evidence type="ECO:0000256" key="9">
    <source>
        <dbReference type="ARBA" id="ARBA00023306"/>
    </source>
</evidence>
<comment type="similarity">
    <text evidence="1 11">Belongs to the MurCDEF family. MurE subfamily.</text>
</comment>
<feature type="short sequence motif" description="Meso-diaminopimelate recognition motif" evidence="11">
    <location>
        <begin position="412"/>
        <end position="415"/>
    </location>
</feature>
<evidence type="ECO:0000256" key="1">
    <source>
        <dbReference type="ARBA" id="ARBA00005898"/>
    </source>
</evidence>
<evidence type="ECO:0000259" key="14">
    <source>
        <dbReference type="Pfam" id="PF02875"/>
    </source>
</evidence>
<comment type="caution">
    <text evidence="11">Lacks conserved residue(s) required for the propagation of feature annotation.</text>
</comment>
<feature type="domain" description="Mur ligase C-terminal" evidence="14">
    <location>
        <begin position="339"/>
        <end position="467"/>
    </location>
</feature>
<comment type="PTM">
    <text evidence="11">Carboxylation is probably crucial for Mg(2+) binding and, consequently, for the gamma-phosphate positioning of ATP.</text>
</comment>
<dbReference type="InterPro" id="IPR000713">
    <property type="entry name" value="Mur_ligase_N"/>
</dbReference>
<comment type="catalytic activity">
    <reaction evidence="11">
        <text>UDP-N-acetyl-alpha-D-muramoyl-L-alanyl-D-glutamate + meso-2,6-diaminopimelate + ATP = UDP-N-acetyl-alpha-D-muramoyl-L-alanyl-gamma-D-glutamyl-meso-2,6-diaminopimelate + ADP + phosphate + H(+)</text>
        <dbReference type="Rhea" id="RHEA:23676"/>
        <dbReference type="ChEBI" id="CHEBI:15378"/>
        <dbReference type="ChEBI" id="CHEBI:30616"/>
        <dbReference type="ChEBI" id="CHEBI:43474"/>
        <dbReference type="ChEBI" id="CHEBI:57791"/>
        <dbReference type="ChEBI" id="CHEBI:83900"/>
        <dbReference type="ChEBI" id="CHEBI:83905"/>
        <dbReference type="ChEBI" id="CHEBI:456216"/>
        <dbReference type="EC" id="6.3.2.13"/>
    </reaction>
</comment>
<name>A0ABS9ELS1_9BACT</name>
<dbReference type="SUPFAM" id="SSF63418">
    <property type="entry name" value="MurE/MurF N-terminal domain"/>
    <property type="match status" value="1"/>
</dbReference>
<keyword evidence="2 11" id="KW-0963">Cytoplasm</keyword>
<proteinExistence type="inferred from homology"/>
<keyword evidence="8 11" id="KW-0573">Peptidoglycan synthesis</keyword>
<feature type="binding site" evidence="11">
    <location>
        <position position="469"/>
    </location>
    <ligand>
        <name>meso-2,6-diaminopimelate</name>
        <dbReference type="ChEBI" id="CHEBI:57791"/>
    </ligand>
</feature>